<keyword evidence="2" id="KW-1185">Reference proteome</keyword>
<dbReference type="RefSeq" id="XP_015468223.1">
    <property type="nucleotide sequence ID" value="XM_015610947.1"/>
</dbReference>
<dbReference type="EMBL" id="LMYN01000034">
    <property type="protein sequence ID" value="KSA02121.1"/>
    <property type="molecule type" value="Genomic_DNA"/>
</dbReference>
<evidence type="ECO:0008006" key="3">
    <source>
        <dbReference type="Google" id="ProtNLM"/>
    </source>
</evidence>
<name>A0A0V1Q0X4_9ASCO</name>
<accession>A0A0V1Q0X4</accession>
<evidence type="ECO:0000313" key="2">
    <source>
        <dbReference type="Proteomes" id="UP000054251"/>
    </source>
</evidence>
<dbReference type="AlphaFoldDB" id="A0A0V1Q0X4"/>
<dbReference type="GeneID" id="26839126"/>
<sequence length="144" mass="16929">MDQHSKELNNDIIVSNETGILENKHLYNDRDLQTEEVGDSDLKLKEATNLCERELKSEEREKPLGDEIIEQKYHGRRFITIRNLPLSADTNKFRKEISKVCPPVSMGVVRINNMGYKLLHIQYRNKDNIESLYQCLKQNKYVLH</sequence>
<evidence type="ECO:0000313" key="1">
    <source>
        <dbReference type="EMBL" id="KSA02121.1"/>
    </source>
</evidence>
<gene>
    <name evidence="1" type="ORF">AC631_02117</name>
</gene>
<proteinExistence type="predicted"/>
<dbReference type="Proteomes" id="UP000054251">
    <property type="component" value="Unassembled WGS sequence"/>
</dbReference>
<comment type="caution">
    <text evidence="1">The sequence shown here is derived from an EMBL/GenBank/DDBJ whole genome shotgun (WGS) entry which is preliminary data.</text>
</comment>
<reference evidence="1 2" key="1">
    <citation type="submission" date="2015-11" db="EMBL/GenBank/DDBJ databases">
        <title>The genome of Debaryomyces fabryi.</title>
        <authorList>
            <person name="Tafer H."/>
            <person name="Lopandic K."/>
        </authorList>
    </citation>
    <scope>NUCLEOTIDE SEQUENCE [LARGE SCALE GENOMIC DNA]</scope>
    <source>
        <strain evidence="1 2">CBS 789</strain>
    </source>
</reference>
<protein>
    <recommendedName>
        <fullName evidence="3">RRM domain-containing protein</fullName>
    </recommendedName>
</protein>
<organism evidence="1 2">
    <name type="scientific">Debaryomyces fabryi</name>
    <dbReference type="NCBI Taxonomy" id="58627"/>
    <lineage>
        <taxon>Eukaryota</taxon>
        <taxon>Fungi</taxon>
        <taxon>Dikarya</taxon>
        <taxon>Ascomycota</taxon>
        <taxon>Saccharomycotina</taxon>
        <taxon>Pichiomycetes</taxon>
        <taxon>Debaryomycetaceae</taxon>
        <taxon>Debaryomyces</taxon>
    </lineage>
</organism>